<keyword evidence="1" id="KW-0812">Transmembrane</keyword>
<name>A0AAD7IY46_9AGAR</name>
<sequence>MGCRTWCVELMVACRSWAGGVSHLPVDVSYLMAPILFYPASLPQTRNVTKKIALLIVETNTLTTLLALVSLLLFVCAPGTEYYISSVTFLVGIYANTLLVVLNERAEMRLTSGNTFTSSTLDSV</sequence>
<dbReference type="Proteomes" id="UP001215598">
    <property type="component" value="Unassembled WGS sequence"/>
</dbReference>
<evidence type="ECO:0000313" key="4">
    <source>
        <dbReference type="Proteomes" id="UP001215598"/>
    </source>
</evidence>
<feature type="transmembrane region" description="Helical" evidence="1">
    <location>
        <begin position="82"/>
        <end position="102"/>
    </location>
</feature>
<evidence type="ECO:0000259" key="2">
    <source>
        <dbReference type="Pfam" id="PF20152"/>
    </source>
</evidence>
<evidence type="ECO:0000313" key="3">
    <source>
        <dbReference type="EMBL" id="KAJ7752974.1"/>
    </source>
</evidence>
<proteinExistence type="predicted"/>
<dbReference type="EMBL" id="JARKIB010000057">
    <property type="protein sequence ID" value="KAJ7752974.1"/>
    <property type="molecule type" value="Genomic_DNA"/>
</dbReference>
<feature type="transmembrane region" description="Helical" evidence="1">
    <location>
        <begin position="52"/>
        <end position="76"/>
    </location>
</feature>
<protein>
    <recommendedName>
        <fullName evidence="2">DUF6534 domain-containing protein</fullName>
    </recommendedName>
</protein>
<feature type="domain" description="DUF6534" evidence="2">
    <location>
        <begin position="44"/>
        <end position="106"/>
    </location>
</feature>
<dbReference type="AlphaFoldDB" id="A0AAD7IY46"/>
<dbReference type="Pfam" id="PF20152">
    <property type="entry name" value="DUF6534"/>
    <property type="match status" value="1"/>
</dbReference>
<reference evidence="3" key="1">
    <citation type="submission" date="2023-03" db="EMBL/GenBank/DDBJ databases">
        <title>Massive genome expansion in bonnet fungi (Mycena s.s.) driven by repeated elements and novel gene families across ecological guilds.</title>
        <authorList>
            <consortium name="Lawrence Berkeley National Laboratory"/>
            <person name="Harder C.B."/>
            <person name="Miyauchi S."/>
            <person name="Viragh M."/>
            <person name="Kuo A."/>
            <person name="Thoen E."/>
            <person name="Andreopoulos B."/>
            <person name="Lu D."/>
            <person name="Skrede I."/>
            <person name="Drula E."/>
            <person name="Henrissat B."/>
            <person name="Morin E."/>
            <person name="Kohler A."/>
            <person name="Barry K."/>
            <person name="LaButti K."/>
            <person name="Morin E."/>
            <person name="Salamov A."/>
            <person name="Lipzen A."/>
            <person name="Mereny Z."/>
            <person name="Hegedus B."/>
            <person name="Baldrian P."/>
            <person name="Stursova M."/>
            <person name="Weitz H."/>
            <person name="Taylor A."/>
            <person name="Grigoriev I.V."/>
            <person name="Nagy L.G."/>
            <person name="Martin F."/>
            <person name="Kauserud H."/>
        </authorList>
    </citation>
    <scope>NUCLEOTIDE SEQUENCE</scope>
    <source>
        <strain evidence="3">CBHHK182m</strain>
    </source>
</reference>
<gene>
    <name evidence="3" type="ORF">B0H16DRAFT_1459692</name>
</gene>
<keyword evidence="1" id="KW-0472">Membrane</keyword>
<organism evidence="3 4">
    <name type="scientific">Mycena metata</name>
    <dbReference type="NCBI Taxonomy" id="1033252"/>
    <lineage>
        <taxon>Eukaryota</taxon>
        <taxon>Fungi</taxon>
        <taxon>Dikarya</taxon>
        <taxon>Basidiomycota</taxon>
        <taxon>Agaricomycotina</taxon>
        <taxon>Agaricomycetes</taxon>
        <taxon>Agaricomycetidae</taxon>
        <taxon>Agaricales</taxon>
        <taxon>Marasmiineae</taxon>
        <taxon>Mycenaceae</taxon>
        <taxon>Mycena</taxon>
    </lineage>
</organism>
<comment type="caution">
    <text evidence="3">The sequence shown here is derived from an EMBL/GenBank/DDBJ whole genome shotgun (WGS) entry which is preliminary data.</text>
</comment>
<evidence type="ECO:0000256" key="1">
    <source>
        <dbReference type="SAM" id="Phobius"/>
    </source>
</evidence>
<keyword evidence="4" id="KW-1185">Reference proteome</keyword>
<keyword evidence="1" id="KW-1133">Transmembrane helix</keyword>
<accession>A0AAD7IY46</accession>
<dbReference type="InterPro" id="IPR045339">
    <property type="entry name" value="DUF6534"/>
</dbReference>